<accession>A0AAE0LCI0</accession>
<keyword evidence="4" id="KW-1185">Reference proteome</keyword>
<keyword evidence="1" id="KW-0472">Membrane</keyword>
<dbReference type="EMBL" id="LGRX02004675">
    <property type="protein sequence ID" value="KAK3279770.1"/>
    <property type="molecule type" value="Genomic_DNA"/>
</dbReference>
<sequence length="203" mass="22060">MTVAFSRQGCCRLHVLKCTRPPTQIRRTACEPCSRPVGPCAPPRSGRRKNVLNLRATNESELPISRDVEETTKKYGLEAGLWKVFKQDKDSNVEGQSKGSQAKELLKRYGAAYLITSISLSLISFGISYALVTSGVDVAAILNKVGLDVTSTNEKVGTVAFAYAAHKAASPIRFPPTVALTPVVARLLGQEDKQGEHDDTEEE</sequence>
<dbReference type="AlphaFoldDB" id="A0AAE0LCI0"/>
<dbReference type="PANTHER" id="PTHR21377">
    <property type="entry name" value="PROTEIN FAM210B, MITOCHONDRIAL"/>
    <property type="match status" value="1"/>
</dbReference>
<evidence type="ECO:0000313" key="4">
    <source>
        <dbReference type="Proteomes" id="UP001190700"/>
    </source>
</evidence>
<dbReference type="Proteomes" id="UP001190700">
    <property type="component" value="Unassembled WGS sequence"/>
</dbReference>
<dbReference type="PANTHER" id="PTHR21377:SF20">
    <property type="entry name" value="OS04G0416000 PROTEIN"/>
    <property type="match status" value="1"/>
</dbReference>
<proteinExistence type="predicted"/>
<dbReference type="InterPro" id="IPR045866">
    <property type="entry name" value="FAM210A/B-like"/>
</dbReference>
<dbReference type="Pfam" id="PF06916">
    <property type="entry name" value="FAM210A-B_dom"/>
    <property type="match status" value="1"/>
</dbReference>
<reference evidence="3 4" key="1">
    <citation type="journal article" date="2015" name="Genome Biol. Evol.">
        <title>Comparative Genomics of a Bacterivorous Green Alga Reveals Evolutionary Causalities and Consequences of Phago-Mixotrophic Mode of Nutrition.</title>
        <authorList>
            <person name="Burns J.A."/>
            <person name="Paasch A."/>
            <person name="Narechania A."/>
            <person name="Kim E."/>
        </authorList>
    </citation>
    <scope>NUCLEOTIDE SEQUENCE [LARGE SCALE GENOMIC DNA]</scope>
    <source>
        <strain evidence="3 4">PLY_AMNH</strain>
    </source>
</reference>
<organism evidence="3 4">
    <name type="scientific">Cymbomonas tetramitiformis</name>
    <dbReference type="NCBI Taxonomy" id="36881"/>
    <lineage>
        <taxon>Eukaryota</taxon>
        <taxon>Viridiplantae</taxon>
        <taxon>Chlorophyta</taxon>
        <taxon>Pyramimonadophyceae</taxon>
        <taxon>Pyramimonadales</taxon>
        <taxon>Pyramimonadaceae</taxon>
        <taxon>Cymbomonas</taxon>
    </lineage>
</organism>
<comment type="caution">
    <text evidence="3">The sequence shown here is derived from an EMBL/GenBank/DDBJ whole genome shotgun (WGS) entry which is preliminary data.</text>
</comment>
<evidence type="ECO:0000256" key="1">
    <source>
        <dbReference type="SAM" id="Phobius"/>
    </source>
</evidence>
<evidence type="ECO:0000259" key="2">
    <source>
        <dbReference type="Pfam" id="PF06916"/>
    </source>
</evidence>
<feature type="domain" description="DUF1279" evidence="2">
    <location>
        <begin position="101"/>
        <end position="183"/>
    </location>
</feature>
<keyword evidence="1" id="KW-1133">Transmembrane helix</keyword>
<protein>
    <recommendedName>
        <fullName evidence="2">DUF1279 domain-containing protein</fullName>
    </recommendedName>
</protein>
<gene>
    <name evidence="3" type="ORF">CYMTET_12363</name>
</gene>
<evidence type="ECO:0000313" key="3">
    <source>
        <dbReference type="EMBL" id="KAK3279770.1"/>
    </source>
</evidence>
<feature type="transmembrane region" description="Helical" evidence="1">
    <location>
        <begin position="111"/>
        <end position="132"/>
    </location>
</feature>
<dbReference type="GO" id="GO:0005739">
    <property type="term" value="C:mitochondrion"/>
    <property type="evidence" value="ECO:0007669"/>
    <property type="project" value="TreeGrafter"/>
</dbReference>
<dbReference type="InterPro" id="IPR009688">
    <property type="entry name" value="FAM210A/B-like_dom"/>
</dbReference>
<keyword evidence="1" id="KW-0812">Transmembrane</keyword>
<name>A0AAE0LCI0_9CHLO</name>